<organism evidence="2 3">
    <name type="scientific">Novymonas esmeraldas</name>
    <dbReference type="NCBI Taxonomy" id="1808958"/>
    <lineage>
        <taxon>Eukaryota</taxon>
        <taxon>Discoba</taxon>
        <taxon>Euglenozoa</taxon>
        <taxon>Kinetoplastea</taxon>
        <taxon>Metakinetoplastina</taxon>
        <taxon>Trypanosomatida</taxon>
        <taxon>Trypanosomatidae</taxon>
        <taxon>Novymonas</taxon>
    </lineage>
</organism>
<feature type="region of interest" description="Disordered" evidence="1">
    <location>
        <begin position="539"/>
        <end position="573"/>
    </location>
</feature>
<dbReference type="EMBL" id="JAECZO010000013">
    <property type="protein sequence ID" value="KAK7201261.1"/>
    <property type="molecule type" value="Genomic_DNA"/>
</dbReference>
<evidence type="ECO:0000313" key="3">
    <source>
        <dbReference type="Proteomes" id="UP001430356"/>
    </source>
</evidence>
<reference evidence="2 3" key="1">
    <citation type="journal article" date="2021" name="MBio">
        <title>A New Model Trypanosomatid, Novymonas esmeraldas: Genomic Perception of Its 'Candidatus Pandoraea novymonadis' Endosymbiont.</title>
        <authorList>
            <person name="Zakharova A."/>
            <person name="Saura A."/>
            <person name="Butenko A."/>
            <person name="Podesvova L."/>
            <person name="Warmusova S."/>
            <person name="Kostygov A.Y."/>
            <person name="Nenarokova A."/>
            <person name="Lukes J."/>
            <person name="Opperdoes F.R."/>
            <person name="Yurchenko V."/>
        </authorList>
    </citation>
    <scope>NUCLEOTIDE SEQUENCE [LARGE SCALE GENOMIC DNA]</scope>
    <source>
        <strain evidence="2 3">E262AT.01</strain>
    </source>
</reference>
<feature type="region of interest" description="Disordered" evidence="1">
    <location>
        <begin position="455"/>
        <end position="491"/>
    </location>
</feature>
<name>A0AAW0F6K1_9TRYP</name>
<keyword evidence="3" id="KW-1185">Reference proteome</keyword>
<sequence>MESAQVPRDDGLACAMQLQGWGAYRETLRYVMERAPLFHVPSPETSPVHGATATGACVSSSFSDAETSASTAAAASVEPVKSSILRSWMAVVAMAGAPRPIVAGGGGGADATTTAAAAVARWTRLLGMWIAVRVRFLSRAGEGAAITDGEEVQGAAEGERYRRHFLPLAWSMLDVDARERLAVQLAEFVDTRGAQCARTGHGANCVATGASGANEGEGEGEEEEQQQHVEVRTHAMQAAQRVSRDYLRLGWDVLHPNSLHGAVDAKLRWLSAHSGGESDEEAGPSAPRAAAVHSHCLGDLRSALSCWRERRQRDSTSQQAAHGAAVALLLHSTYDALLQVGYDLLTKARASLVERCYYLVPALLDYEACLVLCEAAVAHDGEALLPHAEGLVRVRGVLRQLLQSLFLATLAQYRRSVETLLVRYKKTSAGASGSTSTTASAVVGAGPSPRVVHVPASLPPSNPLRALEGTSEQRRRALDVVSTGSGSSGGRVATRLSEPAFVLLVEVLEPTCELLRRCPAGKDPLPGVASTAVELSGKAAAPGAGAGHDGEDPSLPAKDQGVSAPSQQRDTTTDTRRDLVAFLAQELSTCFVRAAAGSGVAAKKAQQQAVADAQITGLYLSTFGSHGAAAATYPAVPRCL</sequence>
<evidence type="ECO:0008006" key="4">
    <source>
        <dbReference type="Google" id="ProtNLM"/>
    </source>
</evidence>
<protein>
    <recommendedName>
        <fullName evidence="4">Exocyst complex component Sec8</fullName>
    </recommendedName>
</protein>
<evidence type="ECO:0000313" key="2">
    <source>
        <dbReference type="EMBL" id="KAK7201261.1"/>
    </source>
</evidence>
<gene>
    <name evidence="2" type="ORF">NESM_000187800</name>
</gene>
<evidence type="ECO:0000256" key="1">
    <source>
        <dbReference type="SAM" id="MobiDB-lite"/>
    </source>
</evidence>
<proteinExistence type="predicted"/>
<accession>A0AAW0F6K1</accession>
<dbReference type="Proteomes" id="UP001430356">
    <property type="component" value="Unassembled WGS sequence"/>
</dbReference>
<comment type="caution">
    <text evidence="2">The sequence shown here is derived from an EMBL/GenBank/DDBJ whole genome shotgun (WGS) entry which is preliminary data.</text>
</comment>
<dbReference type="AlphaFoldDB" id="A0AAW0F6K1"/>